<comment type="caution">
    <text evidence="2">The sequence shown here is derived from an EMBL/GenBank/DDBJ whole genome shotgun (WGS) entry which is preliminary data.</text>
</comment>
<dbReference type="SMART" id="SM00849">
    <property type="entry name" value="Lactamase_B"/>
    <property type="match status" value="1"/>
</dbReference>
<dbReference type="PANTHER" id="PTHR42951:SF9">
    <property type="entry name" value="METAL-DEPENDENT HYDROLASE"/>
    <property type="match status" value="1"/>
</dbReference>
<feature type="domain" description="Metallo-beta-lactamase" evidence="1">
    <location>
        <begin position="18"/>
        <end position="211"/>
    </location>
</feature>
<dbReference type="RefSeq" id="WP_380048278.1">
    <property type="nucleotide sequence ID" value="NZ_JBHSOH010000007.1"/>
</dbReference>
<proteinExistence type="predicted"/>
<protein>
    <submittedName>
        <fullName evidence="2">MBL fold metallo-hydrolase</fullName>
    </submittedName>
</protein>
<dbReference type="CDD" id="cd07721">
    <property type="entry name" value="yflN-like_MBL-fold"/>
    <property type="match status" value="1"/>
</dbReference>
<dbReference type="Pfam" id="PF00753">
    <property type="entry name" value="Lactamase_B"/>
    <property type="match status" value="1"/>
</dbReference>
<organism evidence="2 3">
    <name type="scientific">Deinococcus petrolearius</name>
    <dbReference type="NCBI Taxonomy" id="1751295"/>
    <lineage>
        <taxon>Bacteria</taxon>
        <taxon>Thermotogati</taxon>
        <taxon>Deinococcota</taxon>
        <taxon>Deinococci</taxon>
        <taxon>Deinococcales</taxon>
        <taxon>Deinococcaceae</taxon>
        <taxon>Deinococcus</taxon>
    </lineage>
</organism>
<dbReference type="Proteomes" id="UP001595979">
    <property type="component" value="Unassembled WGS sequence"/>
</dbReference>
<dbReference type="EMBL" id="JBHSOH010000007">
    <property type="protein sequence ID" value="MFC5848326.1"/>
    <property type="molecule type" value="Genomic_DNA"/>
</dbReference>
<keyword evidence="3" id="KW-1185">Reference proteome</keyword>
<evidence type="ECO:0000313" key="2">
    <source>
        <dbReference type="EMBL" id="MFC5848326.1"/>
    </source>
</evidence>
<dbReference type="InterPro" id="IPR050855">
    <property type="entry name" value="NDM-1-like"/>
</dbReference>
<evidence type="ECO:0000259" key="1">
    <source>
        <dbReference type="SMART" id="SM00849"/>
    </source>
</evidence>
<evidence type="ECO:0000313" key="3">
    <source>
        <dbReference type="Proteomes" id="UP001595979"/>
    </source>
</evidence>
<dbReference type="SUPFAM" id="SSF56281">
    <property type="entry name" value="Metallo-hydrolase/oxidoreductase"/>
    <property type="match status" value="1"/>
</dbReference>
<gene>
    <name evidence="2" type="ORF">ACFPQ6_08390</name>
</gene>
<sequence length="234" mass="24558">MRVTAHGQYLHLLTRLGLMNSALVREDDGFTLVDTGISGSAPAILKAAADLGAPIRRIVLTHAHDDHVGSLDALHAALPEAELLISARDARLLRGDLGLDPGEPQTPLRGGLHGAKTAPTRLLRLDGTDQVGHLRVVPAPGHTPGHAALLDTRDGTLLCGDAFQTMAGVRVCSDRRGLFPLTAFATWHAPTALHSALALADLHPTRLVPGHGRVVEDPEAAMRRAVTRAGGAQG</sequence>
<dbReference type="InterPro" id="IPR001279">
    <property type="entry name" value="Metallo-B-lactamas"/>
</dbReference>
<dbReference type="PANTHER" id="PTHR42951">
    <property type="entry name" value="METALLO-BETA-LACTAMASE DOMAIN-CONTAINING"/>
    <property type="match status" value="1"/>
</dbReference>
<reference evidence="3" key="1">
    <citation type="journal article" date="2019" name="Int. J. Syst. Evol. Microbiol.">
        <title>The Global Catalogue of Microorganisms (GCM) 10K type strain sequencing project: providing services to taxonomists for standard genome sequencing and annotation.</title>
        <authorList>
            <consortium name="The Broad Institute Genomics Platform"/>
            <consortium name="The Broad Institute Genome Sequencing Center for Infectious Disease"/>
            <person name="Wu L."/>
            <person name="Ma J."/>
        </authorList>
    </citation>
    <scope>NUCLEOTIDE SEQUENCE [LARGE SCALE GENOMIC DNA]</scope>
    <source>
        <strain evidence="3">CGMCC 1.15053</strain>
    </source>
</reference>
<accession>A0ABW1DI73</accession>
<dbReference type="InterPro" id="IPR036866">
    <property type="entry name" value="RibonucZ/Hydroxyglut_hydro"/>
</dbReference>
<name>A0ABW1DI73_9DEIO</name>
<dbReference type="Gene3D" id="3.60.15.10">
    <property type="entry name" value="Ribonuclease Z/Hydroxyacylglutathione hydrolase-like"/>
    <property type="match status" value="1"/>
</dbReference>